<evidence type="ECO:0000256" key="8">
    <source>
        <dbReference type="ARBA" id="ARBA00022840"/>
    </source>
</evidence>
<dbReference type="NCBIfam" id="TIGR00150">
    <property type="entry name" value="T6A_YjeE"/>
    <property type="match status" value="1"/>
</dbReference>
<keyword evidence="8" id="KW-0067">ATP-binding</keyword>
<dbReference type="Pfam" id="PF02367">
    <property type="entry name" value="TsaE"/>
    <property type="match status" value="1"/>
</dbReference>
<keyword evidence="5" id="KW-0819">tRNA processing</keyword>
<keyword evidence="6" id="KW-0479">Metal-binding</keyword>
<keyword evidence="12" id="KW-1185">Reference proteome</keyword>
<sequence length="175" mass="18798">MPDHSESAAQSLNPGQSLLLANEAATQALGTALAQAAGPGLVIYLEGDLGAGKTTLVRALLRALGHTGPVKSPTYALVEVYKLSSLYLYHFDFYRFESPEEFVDAGLDDYFRQGALCLVEWPDKAAGFVPPPDLVLAFRFRDDDGRDLQLQPHSPGGEQCVNALMSRLSSDAGPC</sequence>
<keyword evidence="4" id="KW-0963">Cytoplasm</keyword>
<keyword evidence="9" id="KW-0460">Magnesium</keyword>
<evidence type="ECO:0000256" key="6">
    <source>
        <dbReference type="ARBA" id="ARBA00022723"/>
    </source>
</evidence>
<dbReference type="PANTHER" id="PTHR33540:SF2">
    <property type="entry name" value="TRNA THREONYLCARBAMOYLADENOSINE BIOSYNTHESIS PROTEIN TSAE"/>
    <property type="match status" value="1"/>
</dbReference>
<accession>A0ABY0ISX9</accession>
<protein>
    <recommendedName>
        <fullName evidence="3">tRNA threonylcarbamoyladenosine biosynthesis protein TsaE</fullName>
    </recommendedName>
    <alternativeName>
        <fullName evidence="10">t(6)A37 threonylcarbamoyladenosine biosynthesis protein TsaE</fullName>
    </alternativeName>
</protein>
<dbReference type="EMBL" id="SHKM01000001">
    <property type="protein sequence ID" value="RZT90692.1"/>
    <property type="molecule type" value="Genomic_DNA"/>
</dbReference>
<keyword evidence="7" id="KW-0547">Nucleotide-binding</keyword>
<evidence type="ECO:0000256" key="7">
    <source>
        <dbReference type="ARBA" id="ARBA00022741"/>
    </source>
</evidence>
<evidence type="ECO:0000256" key="3">
    <source>
        <dbReference type="ARBA" id="ARBA00019010"/>
    </source>
</evidence>
<comment type="caution">
    <text evidence="11">The sequence shown here is derived from an EMBL/GenBank/DDBJ whole genome shotgun (WGS) entry which is preliminary data.</text>
</comment>
<name>A0ABY0ISX9_9RHOO</name>
<evidence type="ECO:0000256" key="1">
    <source>
        <dbReference type="ARBA" id="ARBA00004496"/>
    </source>
</evidence>
<comment type="subcellular location">
    <subcellularLocation>
        <location evidence="1">Cytoplasm</location>
    </subcellularLocation>
</comment>
<evidence type="ECO:0000313" key="11">
    <source>
        <dbReference type="EMBL" id="RZT90692.1"/>
    </source>
</evidence>
<dbReference type="RefSeq" id="WP_130459305.1">
    <property type="nucleotide sequence ID" value="NZ_SHKM01000001.1"/>
</dbReference>
<evidence type="ECO:0000256" key="4">
    <source>
        <dbReference type="ARBA" id="ARBA00022490"/>
    </source>
</evidence>
<evidence type="ECO:0000256" key="10">
    <source>
        <dbReference type="ARBA" id="ARBA00032441"/>
    </source>
</evidence>
<evidence type="ECO:0000256" key="5">
    <source>
        <dbReference type="ARBA" id="ARBA00022694"/>
    </source>
</evidence>
<dbReference type="SUPFAM" id="SSF52540">
    <property type="entry name" value="P-loop containing nucleoside triphosphate hydrolases"/>
    <property type="match status" value="1"/>
</dbReference>
<dbReference type="InterPro" id="IPR003442">
    <property type="entry name" value="T6A_TsaE"/>
</dbReference>
<dbReference type="Proteomes" id="UP000292136">
    <property type="component" value="Unassembled WGS sequence"/>
</dbReference>
<gene>
    <name evidence="11" type="ORF">EV678_1512</name>
</gene>
<organism evidence="11 12">
    <name type="scientific">Azospira oryzae</name>
    <dbReference type="NCBI Taxonomy" id="146939"/>
    <lineage>
        <taxon>Bacteria</taxon>
        <taxon>Pseudomonadati</taxon>
        <taxon>Pseudomonadota</taxon>
        <taxon>Betaproteobacteria</taxon>
        <taxon>Rhodocyclales</taxon>
        <taxon>Rhodocyclaceae</taxon>
        <taxon>Azospira</taxon>
    </lineage>
</organism>
<evidence type="ECO:0000256" key="9">
    <source>
        <dbReference type="ARBA" id="ARBA00022842"/>
    </source>
</evidence>
<dbReference type="Gene3D" id="3.40.50.300">
    <property type="entry name" value="P-loop containing nucleotide triphosphate hydrolases"/>
    <property type="match status" value="1"/>
</dbReference>
<reference evidence="11 12" key="1">
    <citation type="submission" date="2019-02" db="EMBL/GenBank/DDBJ databases">
        <title>Genomic Encyclopedia of Type Strains, Phase IV (KMG-IV): sequencing the most valuable type-strain genomes for metagenomic binning, comparative biology and taxonomic classification.</title>
        <authorList>
            <person name="Goeker M."/>
        </authorList>
    </citation>
    <scope>NUCLEOTIDE SEQUENCE [LARGE SCALE GENOMIC DNA]</scope>
    <source>
        <strain evidence="11 12">DSM 21223</strain>
    </source>
</reference>
<comment type="similarity">
    <text evidence="2">Belongs to the TsaE family.</text>
</comment>
<proteinExistence type="inferred from homology"/>
<evidence type="ECO:0000256" key="2">
    <source>
        <dbReference type="ARBA" id="ARBA00007599"/>
    </source>
</evidence>
<dbReference type="CDD" id="cd02019">
    <property type="entry name" value="NK"/>
    <property type="match status" value="1"/>
</dbReference>
<dbReference type="PANTHER" id="PTHR33540">
    <property type="entry name" value="TRNA THREONYLCARBAMOYLADENOSINE BIOSYNTHESIS PROTEIN TSAE"/>
    <property type="match status" value="1"/>
</dbReference>
<evidence type="ECO:0000313" key="12">
    <source>
        <dbReference type="Proteomes" id="UP000292136"/>
    </source>
</evidence>
<dbReference type="InterPro" id="IPR027417">
    <property type="entry name" value="P-loop_NTPase"/>
</dbReference>